<dbReference type="Proteomes" id="UP000184212">
    <property type="component" value="Unassembled WGS sequence"/>
</dbReference>
<keyword evidence="2" id="KW-0812">Transmembrane</keyword>
<feature type="region of interest" description="Disordered" evidence="1">
    <location>
        <begin position="390"/>
        <end position="409"/>
    </location>
</feature>
<evidence type="ECO:0008006" key="5">
    <source>
        <dbReference type="Google" id="ProtNLM"/>
    </source>
</evidence>
<organism evidence="3 4">
    <name type="scientific">Chryseolinea serpens</name>
    <dbReference type="NCBI Taxonomy" id="947013"/>
    <lineage>
        <taxon>Bacteria</taxon>
        <taxon>Pseudomonadati</taxon>
        <taxon>Bacteroidota</taxon>
        <taxon>Cytophagia</taxon>
        <taxon>Cytophagales</taxon>
        <taxon>Fulvivirgaceae</taxon>
        <taxon>Chryseolinea</taxon>
    </lineage>
</organism>
<feature type="transmembrane region" description="Helical" evidence="2">
    <location>
        <begin position="6"/>
        <end position="22"/>
    </location>
</feature>
<reference evidence="3 4" key="1">
    <citation type="submission" date="2016-11" db="EMBL/GenBank/DDBJ databases">
        <authorList>
            <person name="Jaros S."/>
            <person name="Januszkiewicz K."/>
            <person name="Wedrychowicz H."/>
        </authorList>
    </citation>
    <scope>NUCLEOTIDE SEQUENCE [LARGE SCALE GENOMIC DNA]</scope>
    <source>
        <strain evidence="3 4">DSM 24574</strain>
    </source>
</reference>
<feature type="transmembrane region" description="Helical" evidence="2">
    <location>
        <begin position="179"/>
        <end position="210"/>
    </location>
</feature>
<dbReference type="EMBL" id="FQWQ01000001">
    <property type="protein sequence ID" value="SHG57449.1"/>
    <property type="molecule type" value="Genomic_DNA"/>
</dbReference>
<sequence>MLGGILILFLTGVIAFSIIDTLKKRHPFVNVSFLRNLFFYHTALAFVYYLYALFNPSDSNFYYEKVTNDFRGDTWASFYGTSTTFIEFIGYPFIKYLGFSYEASMALFAFFGFIGYLYLYLFIRENIKFNHRFLGYDLLALIFFLPNVHFWSSSFGKGSVIFMGIALFFYGISHIRGRWISVAIGAFIIYHVRPHIMLVMLASSGIGFVFTNKGISVPLRMTFLFCVTAAFFFIYRDVFTMVGVDEQEFVTQGIDLSHRATELAKATSGVDITNYSLPMQLFTFLYRPLFVDAPGVLGLIVSFENVFYLLITFQLINAKGLQFLIRGNFLVKTAFFSFLTVSIALAQVSGNLGLAIRQKSQVMLLFMFVVIAFLDQKKMAAYKQAQRQRLRRTPNTAAEENLADRPMPT</sequence>
<gene>
    <name evidence="3" type="ORF">SAMN04488109_0896</name>
</gene>
<evidence type="ECO:0000256" key="1">
    <source>
        <dbReference type="SAM" id="MobiDB-lite"/>
    </source>
</evidence>
<feature type="transmembrane region" description="Helical" evidence="2">
    <location>
        <begin position="329"/>
        <end position="348"/>
    </location>
</feature>
<evidence type="ECO:0000313" key="4">
    <source>
        <dbReference type="Proteomes" id="UP000184212"/>
    </source>
</evidence>
<dbReference type="OrthoDB" id="975915at2"/>
<evidence type="ECO:0000313" key="3">
    <source>
        <dbReference type="EMBL" id="SHG57449.1"/>
    </source>
</evidence>
<name>A0A1M5KY68_9BACT</name>
<feature type="transmembrane region" description="Helical" evidence="2">
    <location>
        <begin position="106"/>
        <end position="123"/>
    </location>
</feature>
<feature type="transmembrane region" description="Helical" evidence="2">
    <location>
        <begin position="354"/>
        <end position="374"/>
    </location>
</feature>
<keyword evidence="2" id="KW-0472">Membrane</keyword>
<feature type="transmembrane region" description="Helical" evidence="2">
    <location>
        <begin position="155"/>
        <end position="173"/>
    </location>
</feature>
<keyword evidence="4" id="KW-1185">Reference proteome</keyword>
<accession>A0A1M5KY68</accession>
<protein>
    <recommendedName>
        <fullName evidence="5">EpsG family protein</fullName>
    </recommendedName>
</protein>
<keyword evidence="2" id="KW-1133">Transmembrane helix</keyword>
<feature type="transmembrane region" description="Helical" evidence="2">
    <location>
        <begin position="296"/>
        <end position="317"/>
    </location>
</feature>
<dbReference type="AlphaFoldDB" id="A0A1M5KY68"/>
<dbReference type="STRING" id="947013.SAMN04488109_0896"/>
<evidence type="ECO:0000256" key="2">
    <source>
        <dbReference type="SAM" id="Phobius"/>
    </source>
</evidence>
<feature type="transmembrane region" description="Helical" evidence="2">
    <location>
        <begin position="34"/>
        <end position="54"/>
    </location>
</feature>
<proteinExistence type="predicted"/>
<feature type="transmembrane region" description="Helical" evidence="2">
    <location>
        <begin position="74"/>
        <end position="94"/>
    </location>
</feature>
<dbReference type="RefSeq" id="WP_073131449.1">
    <property type="nucleotide sequence ID" value="NZ_FQWQ01000001.1"/>
</dbReference>
<feature type="transmembrane region" description="Helical" evidence="2">
    <location>
        <begin position="217"/>
        <end position="235"/>
    </location>
</feature>